<keyword evidence="4" id="KW-0418">Kinase</keyword>
<reference evidence="5" key="1">
    <citation type="submission" date="2014-09" db="EMBL/GenBank/DDBJ databases">
        <title>Sequence of the Streptomyces nodosus genome.</title>
        <authorList>
            <person name="Sweeney P."/>
            <person name="Stephens N."/>
            <person name="Murphy C."/>
            <person name="Caffrey P."/>
        </authorList>
    </citation>
    <scope>NUCLEOTIDE SEQUENCE [LARGE SCALE GENOMIC DNA]</scope>
    <source>
        <strain evidence="5">ATCC 14899</strain>
    </source>
</reference>
<reference evidence="4 5" key="2">
    <citation type="journal article" date="2016" name="Appl. Microbiol. Biotechnol.">
        <title>Exploiting the genome sequence of Streptomyces nodosus for enhanced antibiotic production.</title>
        <authorList>
            <person name="Sweeney P."/>
            <person name="Murphy C.D."/>
            <person name="Caffrey P."/>
        </authorList>
    </citation>
    <scope>NUCLEOTIDE SEQUENCE [LARGE SCALE GENOMIC DNA]</scope>
    <source>
        <strain evidence="4 5">ATCC 14899</strain>
    </source>
</reference>
<accession>A0A0B5DR59</accession>
<dbReference type="SUPFAM" id="SSF55874">
    <property type="entry name" value="ATPase domain of HSP90 chaperone/DNA topoisomerase II/histidine kinase"/>
    <property type="match status" value="1"/>
</dbReference>
<evidence type="ECO:0000313" key="5">
    <source>
        <dbReference type="Proteomes" id="UP000031526"/>
    </source>
</evidence>
<evidence type="ECO:0000256" key="2">
    <source>
        <dbReference type="SAM" id="MobiDB-lite"/>
    </source>
</evidence>
<dbReference type="InterPro" id="IPR003594">
    <property type="entry name" value="HATPase_dom"/>
</dbReference>
<dbReference type="Gene3D" id="3.30.565.10">
    <property type="entry name" value="Histidine kinase-like ATPase, C-terminal domain"/>
    <property type="match status" value="1"/>
</dbReference>
<keyword evidence="5" id="KW-1185">Reference proteome</keyword>
<keyword evidence="1 4" id="KW-0723">Serine/threonine-protein kinase</keyword>
<dbReference type="HOGENOM" id="CLU_090336_14_1_11"/>
<evidence type="ECO:0000313" key="4">
    <source>
        <dbReference type="EMBL" id="AJE43076.1"/>
    </source>
</evidence>
<evidence type="ECO:0000256" key="1">
    <source>
        <dbReference type="ARBA" id="ARBA00022527"/>
    </source>
</evidence>
<organism evidence="4 5">
    <name type="scientific">Streptomyces nodosus</name>
    <dbReference type="NCBI Taxonomy" id="40318"/>
    <lineage>
        <taxon>Bacteria</taxon>
        <taxon>Bacillati</taxon>
        <taxon>Actinomycetota</taxon>
        <taxon>Actinomycetes</taxon>
        <taxon>Kitasatosporales</taxon>
        <taxon>Streptomycetaceae</taxon>
        <taxon>Streptomyces</taxon>
    </lineage>
</organism>
<dbReference type="GO" id="GO:0004674">
    <property type="term" value="F:protein serine/threonine kinase activity"/>
    <property type="evidence" value="ECO:0007669"/>
    <property type="project" value="UniProtKB-KW"/>
</dbReference>
<dbReference type="Proteomes" id="UP000031526">
    <property type="component" value="Chromosome"/>
</dbReference>
<dbReference type="AlphaFoldDB" id="A0A0B5DR59"/>
<gene>
    <name evidence="4" type="ORF">SNOD_25865</name>
</gene>
<dbReference type="STRING" id="40318.SNOD_25865"/>
<name>A0A0B5DR59_9ACTN</name>
<dbReference type="PANTHER" id="PTHR35526">
    <property type="entry name" value="ANTI-SIGMA-F FACTOR RSBW-RELATED"/>
    <property type="match status" value="1"/>
</dbReference>
<dbReference type="Pfam" id="PF13581">
    <property type="entry name" value="HATPase_c_2"/>
    <property type="match status" value="1"/>
</dbReference>
<feature type="domain" description="Histidine kinase/HSP90-like ATPase" evidence="3">
    <location>
        <begin position="48"/>
        <end position="173"/>
    </location>
</feature>
<evidence type="ECO:0000259" key="3">
    <source>
        <dbReference type="Pfam" id="PF13581"/>
    </source>
</evidence>
<feature type="region of interest" description="Disordered" evidence="2">
    <location>
        <begin position="123"/>
        <end position="144"/>
    </location>
</feature>
<dbReference type="InterPro" id="IPR050267">
    <property type="entry name" value="Anti-sigma-factor_SerPK"/>
</dbReference>
<keyword evidence="4" id="KW-0808">Transferase</keyword>
<protein>
    <submittedName>
        <fullName evidence="4">Serine/threonine protein kinase</fullName>
    </submittedName>
</protein>
<dbReference type="CDD" id="cd16936">
    <property type="entry name" value="HATPase_RsbW-like"/>
    <property type="match status" value="1"/>
</dbReference>
<dbReference type="PANTHER" id="PTHR35526:SF3">
    <property type="entry name" value="ANTI-SIGMA-F FACTOR RSBW"/>
    <property type="match status" value="1"/>
</dbReference>
<dbReference type="EMBL" id="CP009313">
    <property type="protein sequence ID" value="AJE43076.1"/>
    <property type="molecule type" value="Genomic_DNA"/>
</dbReference>
<dbReference type="InterPro" id="IPR036890">
    <property type="entry name" value="HATPase_C_sf"/>
</dbReference>
<sequence length="184" mass="20123">MRHLWSRYATGGTVVGVSTKPNKLIGIAQPASPCAPVPSPDRTFEMRFTSTPRGARLARRLAAVRLDAWGMPYGTDAHDAIVLIVAELTANAVQHGHVAGRDFHFRLCAEPDGRVVRVEVTDTRTERLPRRPAAPEGAADGEEEAGRGLVLVSHFATRWDWHPRAEGPGKTVWAEYVFPAGGRR</sequence>
<proteinExistence type="predicted"/>